<feature type="domain" description="Ig-like" evidence="7">
    <location>
        <begin position="245"/>
        <end position="331"/>
    </location>
</feature>
<feature type="transmembrane region" description="Helical" evidence="5">
    <location>
        <begin position="351"/>
        <end position="374"/>
    </location>
</feature>
<proteinExistence type="predicted"/>
<dbReference type="InterPro" id="IPR032675">
    <property type="entry name" value="LRR_dom_sf"/>
</dbReference>
<accession>A0ABR1BNN4</accession>
<feature type="signal peptide" evidence="6">
    <location>
        <begin position="1"/>
        <end position="16"/>
    </location>
</feature>
<keyword evidence="5" id="KW-0812">Transmembrane</keyword>
<dbReference type="PRINTS" id="PR00019">
    <property type="entry name" value="LEURICHRPT"/>
</dbReference>
<keyword evidence="9" id="KW-1185">Reference proteome</keyword>
<evidence type="ECO:0000256" key="3">
    <source>
        <dbReference type="ARBA" id="ARBA00022737"/>
    </source>
</evidence>
<dbReference type="Pfam" id="PF13927">
    <property type="entry name" value="Ig_3"/>
    <property type="match status" value="1"/>
</dbReference>
<gene>
    <name evidence="8" type="primary">Necator_chrI.g1722</name>
    <name evidence="8" type="ORF">RB195_005596</name>
</gene>
<keyword evidence="5" id="KW-1133">Transmembrane helix</keyword>
<dbReference type="Gene3D" id="2.60.40.10">
    <property type="entry name" value="Immunoglobulins"/>
    <property type="match status" value="1"/>
</dbReference>
<protein>
    <recommendedName>
        <fullName evidence="7">Ig-like domain-containing protein</fullName>
    </recommendedName>
</protein>
<dbReference type="EMBL" id="JAVFWL010000001">
    <property type="protein sequence ID" value="KAK6728034.1"/>
    <property type="molecule type" value="Genomic_DNA"/>
</dbReference>
<keyword evidence="5" id="KW-0472">Membrane</keyword>
<dbReference type="PROSITE" id="PS50835">
    <property type="entry name" value="IG_LIKE"/>
    <property type="match status" value="1"/>
</dbReference>
<evidence type="ECO:0000259" key="7">
    <source>
        <dbReference type="PROSITE" id="PS50835"/>
    </source>
</evidence>
<keyword evidence="1" id="KW-0433">Leucine-rich repeat</keyword>
<evidence type="ECO:0000256" key="5">
    <source>
        <dbReference type="SAM" id="Phobius"/>
    </source>
</evidence>
<dbReference type="Pfam" id="PF13855">
    <property type="entry name" value="LRR_8"/>
    <property type="match status" value="2"/>
</dbReference>
<dbReference type="InterPro" id="IPR003591">
    <property type="entry name" value="Leu-rich_rpt_typical-subtyp"/>
</dbReference>
<dbReference type="InterPro" id="IPR036179">
    <property type="entry name" value="Ig-like_dom_sf"/>
</dbReference>
<evidence type="ECO:0000256" key="2">
    <source>
        <dbReference type="ARBA" id="ARBA00022729"/>
    </source>
</evidence>
<reference evidence="8 9" key="1">
    <citation type="submission" date="2023-08" db="EMBL/GenBank/DDBJ databases">
        <title>A Necator americanus chromosomal reference genome.</title>
        <authorList>
            <person name="Ilik V."/>
            <person name="Petrzelkova K.J."/>
            <person name="Pardy F."/>
            <person name="Fuh T."/>
            <person name="Niatou-Singa F.S."/>
            <person name="Gouil Q."/>
            <person name="Baker L."/>
            <person name="Ritchie M.E."/>
            <person name="Jex A.R."/>
            <person name="Gazzola D."/>
            <person name="Li H."/>
            <person name="Toshio Fujiwara R."/>
            <person name="Zhan B."/>
            <person name="Aroian R.V."/>
            <person name="Pafco B."/>
            <person name="Schwarz E.M."/>
        </authorList>
    </citation>
    <scope>NUCLEOTIDE SEQUENCE [LARGE SCALE GENOMIC DNA]</scope>
    <source>
        <strain evidence="8 9">Aroian</strain>
        <tissue evidence="8">Whole animal</tissue>
    </source>
</reference>
<organism evidence="8 9">
    <name type="scientific">Necator americanus</name>
    <name type="common">Human hookworm</name>
    <dbReference type="NCBI Taxonomy" id="51031"/>
    <lineage>
        <taxon>Eukaryota</taxon>
        <taxon>Metazoa</taxon>
        <taxon>Ecdysozoa</taxon>
        <taxon>Nematoda</taxon>
        <taxon>Chromadorea</taxon>
        <taxon>Rhabditida</taxon>
        <taxon>Rhabditina</taxon>
        <taxon>Rhabditomorpha</taxon>
        <taxon>Strongyloidea</taxon>
        <taxon>Ancylostomatidae</taxon>
        <taxon>Bunostominae</taxon>
        <taxon>Necator</taxon>
    </lineage>
</organism>
<evidence type="ECO:0000313" key="9">
    <source>
        <dbReference type="Proteomes" id="UP001303046"/>
    </source>
</evidence>
<dbReference type="PROSITE" id="PS51450">
    <property type="entry name" value="LRR"/>
    <property type="match status" value="1"/>
</dbReference>
<keyword evidence="4" id="KW-1015">Disulfide bond</keyword>
<dbReference type="PANTHER" id="PTHR24366">
    <property type="entry name" value="IG(IMMUNOGLOBULIN) AND LRR(LEUCINE RICH REPEAT) DOMAINS"/>
    <property type="match status" value="1"/>
</dbReference>
<evidence type="ECO:0000256" key="6">
    <source>
        <dbReference type="SAM" id="SignalP"/>
    </source>
</evidence>
<sequence>MIHLFLCWLLPNAALSAIGYRGTQQWSCKRYSISNRPSQDCSAQDLSALPALFADVVSLNLANNSFPIIERFPKNYSNLHTLRLDNSKIRKIAVQAFSSLSSIRVLDLSHNQLTSVTFGTGRYAITTLNLAHNSLRYLPDLSGLRSLRIVDLSYNHILAVNPAYLPPNVESLRLIGNNITHLTQWPFLRKLQELDVSFNPLECACPLWEFVGWAESLALFQEEQLPCQRPKTLRKGRAEEMICGPELIAAQRVDQTTLSVGEPHRMCCAVSSYPKPDLWWEHDGQNISWTTTQRHLPDSGQIEFCIEFASISVNDLGFYKCYANLEDLTVSKEFHLRRSREPLVLSSPPNIIFYCQFSIGLFIFAFCCATCCILRRGRPSKTGPEKDSQCRTTLMDVLPPKECSSNSTTPSYCSQEHYHVPVGCCIENYQYGQCDDDSYGPGSYPFMEERRYIQSAHCTNIDDIVQRRISQWRHRIAAMPAPLAQFDKETNIMGIVHTAV</sequence>
<dbReference type="SUPFAM" id="SSF48726">
    <property type="entry name" value="Immunoglobulin"/>
    <property type="match status" value="1"/>
</dbReference>
<dbReference type="PANTHER" id="PTHR24366:SF134">
    <property type="entry name" value="CHONDROADHERIN LIKE"/>
    <property type="match status" value="1"/>
</dbReference>
<evidence type="ECO:0000256" key="1">
    <source>
        <dbReference type="ARBA" id="ARBA00022614"/>
    </source>
</evidence>
<dbReference type="Proteomes" id="UP001303046">
    <property type="component" value="Unassembled WGS sequence"/>
</dbReference>
<dbReference type="InterPro" id="IPR001611">
    <property type="entry name" value="Leu-rich_rpt"/>
</dbReference>
<dbReference type="Gene3D" id="3.80.10.10">
    <property type="entry name" value="Ribonuclease Inhibitor"/>
    <property type="match status" value="2"/>
</dbReference>
<comment type="caution">
    <text evidence="8">The sequence shown here is derived from an EMBL/GenBank/DDBJ whole genome shotgun (WGS) entry which is preliminary data.</text>
</comment>
<evidence type="ECO:0000313" key="8">
    <source>
        <dbReference type="EMBL" id="KAK6728034.1"/>
    </source>
</evidence>
<dbReference type="SUPFAM" id="SSF52058">
    <property type="entry name" value="L domain-like"/>
    <property type="match status" value="1"/>
</dbReference>
<dbReference type="InterPro" id="IPR013783">
    <property type="entry name" value="Ig-like_fold"/>
</dbReference>
<dbReference type="SMART" id="SM00369">
    <property type="entry name" value="LRR_TYP"/>
    <property type="match status" value="4"/>
</dbReference>
<feature type="chain" id="PRO_5045200671" description="Ig-like domain-containing protein" evidence="6">
    <location>
        <begin position="17"/>
        <end position="500"/>
    </location>
</feature>
<keyword evidence="3" id="KW-0677">Repeat</keyword>
<name>A0ABR1BNN4_NECAM</name>
<dbReference type="InterPro" id="IPR007110">
    <property type="entry name" value="Ig-like_dom"/>
</dbReference>
<evidence type="ECO:0000256" key="4">
    <source>
        <dbReference type="ARBA" id="ARBA00023157"/>
    </source>
</evidence>
<keyword evidence="2 6" id="KW-0732">Signal</keyword>